<dbReference type="Proteomes" id="UP001596263">
    <property type="component" value="Unassembled WGS sequence"/>
</dbReference>
<evidence type="ECO:0000313" key="2">
    <source>
        <dbReference type="Proteomes" id="UP001596263"/>
    </source>
</evidence>
<sequence>MPTRADDVLHSAHRAPLLEEAMAMVGLFWITEDSVYLGAEPAGAASGVRLTEDGVEALGTAHGTAWTWREVRRINVRDVPVRSSARRLASMAFDTLATAVSGLGEQPPAYTVCVETVDDTAEVSVFSAVAGGIYTPDEYELSRTLLDRLVDGHASVADLLAWRRDQAADGTPPREEREALLRKWADH</sequence>
<organism evidence="1 2">
    <name type="scientific">Streptomyces coerulescens</name>
    <dbReference type="NCBI Taxonomy" id="29304"/>
    <lineage>
        <taxon>Bacteria</taxon>
        <taxon>Bacillati</taxon>
        <taxon>Actinomycetota</taxon>
        <taxon>Actinomycetes</taxon>
        <taxon>Kitasatosporales</taxon>
        <taxon>Streptomycetaceae</taxon>
        <taxon>Streptomyces</taxon>
    </lineage>
</organism>
<dbReference type="EMBL" id="JBHSKM010000053">
    <property type="protein sequence ID" value="MFC5220728.1"/>
    <property type="molecule type" value="Genomic_DNA"/>
</dbReference>
<gene>
    <name evidence="1" type="ORF">ACFPQ9_43710</name>
</gene>
<evidence type="ECO:0000313" key="1">
    <source>
        <dbReference type="EMBL" id="MFC5220728.1"/>
    </source>
</evidence>
<keyword evidence="2" id="KW-1185">Reference proteome</keyword>
<comment type="caution">
    <text evidence="1">The sequence shown here is derived from an EMBL/GenBank/DDBJ whole genome shotgun (WGS) entry which is preliminary data.</text>
</comment>
<reference evidence="2" key="1">
    <citation type="journal article" date="2019" name="Int. J. Syst. Evol. Microbiol.">
        <title>The Global Catalogue of Microorganisms (GCM) 10K type strain sequencing project: providing services to taxonomists for standard genome sequencing and annotation.</title>
        <authorList>
            <consortium name="The Broad Institute Genomics Platform"/>
            <consortium name="The Broad Institute Genome Sequencing Center for Infectious Disease"/>
            <person name="Wu L."/>
            <person name="Ma J."/>
        </authorList>
    </citation>
    <scope>NUCLEOTIDE SEQUENCE [LARGE SCALE GENOMIC DNA]</scope>
    <source>
        <strain evidence="2">KCTC 42586</strain>
    </source>
</reference>
<dbReference type="RefSeq" id="WP_380865895.1">
    <property type="nucleotide sequence ID" value="NZ_JBHSKM010000053.1"/>
</dbReference>
<protein>
    <submittedName>
        <fullName evidence="1">Uncharacterized protein</fullName>
    </submittedName>
</protein>
<proteinExistence type="predicted"/>
<accession>A0ABW0CZ90</accession>
<name>A0ABW0CZ90_STRCD</name>